<dbReference type="SUPFAM" id="SSF53756">
    <property type="entry name" value="UDP-Glycosyltransferase/glycogen phosphorylase"/>
    <property type="match status" value="1"/>
</dbReference>
<evidence type="ECO:0000313" key="4">
    <source>
        <dbReference type="Proteomes" id="UP000031549"/>
    </source>
</evidence>
<dbReference type="GO" id="GO:0016757">
    <property type="term" value="F:glycosyltransferase activity"/>
    <property type="evidence" value="ECO:0007669"/>
    <property type="project" value="InterPro"/>
</dbReference>
<feature type="domain" description="Glycosyltransferase subfamily 4-like N-terminal" evidence="2">
    <location>
        <begin position="15"/>
        <end position="210"/>
    </location>
</feature>
<dbReference type="PANTHER" id="PTHR45947">
    <property type="entry name" value="SULFOQUINOVOSYL TRANSFERASE SQD2"/>
    <property type="match status" value="1"/>
</dbReference>
<dbReference type="InterPro" id="IPR001296">
    <property type="entry name" value="Glyco_trans_1"/>
</dbReference>
<protein>
    <submittedName>
        <fullName evidence="3">Colanic acid biosynthesis glycosyltransferase WcaL</fullName>
    </submittedName>
</protein>
<sequence>MKIAFIVKYFPVLSETFILNQITGLISRGHKVDIYSYPTDDIDKVHPDVEKYDLLKHTHYYPHVPENYLWRFIKGLELVFRHFLKAPLVLMRSLNIFKYGKRAASLRLLYAIVPLLNTEAYDIIHCQFGMYGIDGMIYRDIGAIKGKLITSFRGYDISSYVKERGKDVYKELFAKGDFFLANCEFFRQRAIKLGCDEKKIVVHGSGIDCNKFTFKTRYPHPDGKIRIATTGRLVEKKGIEYSIRAVAKLANIHPIEYNIIGDGYLKEHLQQLIEELSVTKQVNLLGWKNQKEIIEILDKTHLFIAPSVTAEDGNQDAPVNTLKEAMAMGLPVIGTLHGGIPELVKDGISGFLVPERDVDAISEKLSYFIQHPEIWEKMGSSGRAYVEKHYDINKLNDELVEIYELVAKNNSQQTSDRNRFASYRNSTSWYSRINRT</sequence>
<accession>A0A846H3A7</accession>
<dbReference type="EMBL" id="JTCM02000007">
    <property type="protein sequence ID" value="NEU72087.1"/>
    <property type="molecule type" value="Genomic_DNA"/>
</dbReference>
<dbReference type="RefSeq" id="WP_163518640.1">
    <property type="nucleotide sequence ID" value="NZ_JTCM02000007.1"/>
</dbReference>
<dbReference type="Proteomes" id="UP000031549">
    <property type="component" value="Unassembled WGS sequence"/>
</dbReference>
<evidence type="ECO:0000259" key="1">
    <source>
        <dbReference type="Pfam" id="PF00534"/>
    </source>
</evidence>
<dbReference type="InterPro" id="IPR050194">
    <property type="entry name" value="Glycosyltransferase_grp1"/>
</dbReference>
<organism evidence="3 4">
    <name type="scientific">Hassallia byssoidea VB512170</name>
    <dbReference type="NCBI Taxonomy" id="1304833"/>
    <lineage>
        <taxon>Bacteria</taxon>
        <taxon>Bacillati</taxon>
        <taxon>Cyanobacteriota</taxon>
        <taxon>Cyanophyceae</taxon>
        <taxon>Nostocales</taxon>
        <taxon>Tolypothrichaceae</taxon>
        <taxon>Hassallia</taxon>
    </lineage>
</organism>
<comment type="caution">
    <text evidence="3">The sequence shown here is derived from an EMBL/GenBank/DDBJ whole genome shotgun (WGS) entry which is preliminary data.</text>
</comment>
<dbReference type="Pfam" id="PF13439">
    <property type="entry name" value="Glyco_transf_4"/>
    <property type="match status" value="1"/>
</dbReference>
<dbReference type="PANTHER" id="PTHR45947:SF14">
    <property type="entry name" value="SLL1723 PROTEIN"/>
    <property type="match status" value="1"/>
</dbReference>
<feature type="domain" description="Glycosyl transferase family 1" evidence="1">
    <location>
        <begin position="214"/>
        <end position="383"/>
    </location>
</feature>
<dbReference type="Gene3D" id="3.40.50.2000">
    <property type="entry name" value="Glycogen Phosphorylase B"/>
    <property type="match status" value="2"/>
</dbReference>
<keyword evidence="4" id="KW-1185">Reference proteome</keyword>
<evidence type="ECO:0000259" key="2">
    <source>
        <dbReference type="Pfam" id="PF13439"/>
    </source>
</evidence>
<evidence type="ECO:0000313" key="3">
    <source>
        <dbReference type="EMBL" id="NEU72087.1"/>
    </source>
</evidence>
<dbReference type="InterPro" id="IPR028098">
    <property type="entry name" value="Glyco_trans_4-like_N"/>
</dbReference>
<keyword evidence="3" id="KW-0808">Transferase</keyword>
<name>A0A846H3A7_9CYAN</name>
<dbReference type="AlphaFoldDB" id="A0A846H3A7"/>
<reference evidence="3 4" key="1">
    <citation type="journal article" date="2015" name="Genome Announc.">
        <title>Draft Genome Sequence of Cyanobacterium Hassallia byssoidea Strain VB512170, Isolated from Monuments in India.</title>
        <authorList>
            <person name="Singh D."/>
            <person name="Chandrababunaidu M.M."/>
            <person name="Panda A."/>
            <person name="Sen D."/>
            <person name="Bhattacharyya S."/>
            <person name="Adhikary S.P."/>
            <person name="Tripathy S."/>
        </authorList>
    </citation>
    <scope>NUCLEOTIDE SEQUENCE [LARGE SCALE GENOMIC DNA]</scope>
    <source>
        <strain evidence="3 4">VB512170</strain>
    </source>
</reference>
<gene>
    <name evidence="3" type="ORF">PI95_005740</name>
</gene>
<proteinExistence type="predicted"/>
<dbReference type="Pfam" id="PF00534">
    <property type="entry name" value="Glycos_transf_1"/>
    <property type="match status" value="1"/>
</dbReference>